<sequence>MTRILADLSDEDIKWLDARAAEQGTSRAALVREAVASFKALSPASGSKDWIQRGAGYWKDRADVRDGVNFQRAIRQDRRSYDDL</sequence>
<dbReference type="EMBL" id="JABBGM010000003">
    <property type="protein sequence ID" value="NML93750.1"/>
    <property type="molecule type" value="Genomic_DNA"/>
</dbReference>
<dbReference type="Gene3D" id="1.10.1220.10">
    <property type="entry name" value="Met repressor-like"/>
    <property type="match status" value="1"/>
</dbReference>
<name>A0A7Y0BNN6_9SPHN</name>
<gene>
    <name evidence="2" type="ORF">HHL27_08730</name>
</gene>
<dbReference type="Proteomes" id="UP000583556">
    <property type="component" value="Unassembled WGS sequence"/>
</dbReference>
<evidence type="ECO:0000259" key="1">
    <source>
        <dbReference type="Pfam" id="PF01402"/>
    </source>
</evidence>
<comment type="caution">
    <text evidence="2">The sequence shown here is derived from an EMBL/GenBank/DDBJ whole genome shotgun (WGS) entry which is preliminary data.</text>
</comment>
<dbReference type="InterPro" id="IPR013321">
    <property type="entry name" value="Arc_rbn_hlx_hlx"/>
</dbReference>
<dbReference type="RefSeq" id="WP_169493016.1">
    <property type="nucleotide sequence ID" value="NZ_JABBGM010000003.1"/>
</dbReference>
<feature type="domain" description="Ribbon-helix-helix protein CopG" evidence="1">
    <location>
        <begin position="8"/>
        <end position="40"/>
    </location>
</feature>
<evidence type="ECO:0000313" key="3">
    <source>
        <dbReference type="Proteomes" id="UP000583556"/>
    </source>
</evidence>
<evidence type="ECO:0000313" key="2">
    <source>
        <dbReference type="EMBL" id="NML93750.1"/>
    </source>
</evidence>
<dbReference type="AlphaFoldDB" id="A0A7Y0BNN6"/>
<organism evidence="2 3">
    <name type="scientific">Novosphingobium olei</name>
    <dbReference type="NCBI Taxonomy" id="2728851"/>
    <lineage>
        <taxon>Bacteria</taxon>
        <taxon>Pseudomonadati</taxon>
        <taxon>Pseudomonadota</taxon>
        <taxon>Alphaproteobacteria</taxon>
        <taxon>Sphingomonadales</taxon>
        <taxon>Sphingomonadaceae</taxon>
        <taxon>Novosphingobium</taxon>
    </lineage>
</organism>
<dbReference type="InterPro" id="IPR002145">
    <property type="entry name" value="CopG"/>
</dbReference>
<dbReference type="Pfam" id="PF01402">
    <property type="entry name" value="RHH_1"/>
    <property type="match status" value="1"/>
</dbReference>
<reference evidence="2 3" key="1">
    <citation type="submission" date="2020-04" db="EMBL/GenBank/DDBJ databases">
        <title>Novosphingobium sp. TW-4 isolated from soil.</title>
        <authorList>
            <person name="Dahal R.H."/>
            <person name="Chaudhary D.K."/>
        </authorList>
    </citation>
    <scope>NUCLEOTIDE SEQUENCE [LARGE SCALE GENOMIC DNA]</scope>
    <source>
        <strain evidence="2 3">TW-4</strain>
    </source>
</reference>
<protein>
    <submittedName>
        <fullName evidence="2">Ribbon-helix-helix protein, CopG family</fullName>
    </submittedName>
</protein>
<keyword evidence="3" id="KW-1185">Reference proteome</keyword>
<accession>A0A7Y0BNN6</accession>
<dbReference type="GO" id="GO:0006355">
    <property type="term" value="P:regulation of DNA-templated transcription"/>
    <property type="evidence" value="ECO:0007669"/>
    <property type="project" value="InterPro"/>
</dbReference>
<proteinExistence type="predicted"/>